<evidence type="ECO:0000313" key="1">
    <source>
        <dbReference type="EMBL" id="KAA3158825.1"/>
    </source>
</evidence>
<keyword evidence="2" id="KW-1185">Reference proteome</keyword>
<accession>A0ABQ6S269</accession>
<reference evidence="1 2" key="1">
    <citation type="journal article" date="2019" name="Nat. Med.">
        <title>A library of human gut bacterial isolates paired with longitudinal multiomics data enables mechanistic microbiome research.</title>
        <authorList>
            <person name="Poyet M."/>
            <person name="Groussin M."/>
            <person name="Gibbons S.M."/>
            <person name="Avila-Pacheco J."/>
            <person name="Jiang X."/>
            <person name="Kearney S.M."/>
            <person name="Perrotta A.R."/>
            <person name="Berdy B."/>
            <person name="Zhao S."/>
            <person name="Lieberman T.D."/>
            <person name="Swanson P.K."/>
            <person name="Smith M."/>
            <person name="Roesemann S."/>
            <person name="Alexander J.E."/>
            <person name="Rich S.A."/>
            <person name="Livny J."/>
            <person name="Vlamakis H."/>
            <person name="Clish C."/>
            <person name="Bullock K."/>
            <person name="Deik A."/>
            <person name="Scott J."/>
            <person name="Pierce K.A."/>
            <person name="Xavier R.J."/>
            <person name="Alm E.J."/>
        </authorList>
    </citation>
    <scope>NUCLEOTIDE SEQUENCE [LARGE SCALE GENOMIC DNA]</scope>
    <source>
        <strain evidence="1 2">BIOML-A1</strain>
    </source>
</reference>
<proteinExistence type="predicted"/>
<evidence type="ECO:0000313" key="2">
    <source>
        <dbReference type="Proteomes" id="UP000324870"/>
    </source>
</evidence>
<name>A0ABQ6S269_9BACT</name>
<dbReference type="EMBL" id="VVND01000015">
    <property type="protein sequence ID" value="KAA3158825.1"/>
    <property type="molecule type" value="Genomic_DNA"/>
</dbReference>
<sequence>MGIKKKRKGGARDESEVNIDFSRIELLESIIVKDKEFGVHFNHSFSYRFKCHKSQPILWRGIKKVIRKYIDGWQQKLPFI</sequence>
<gene>
    <name evidence="1" type="ORF">F2A26_09800</name>
</gene>
<organism evidence="1 2">
    <name type="scientific">Alistipes finegoldii</name>
    <dbReference type="NCBI Taxonomy" id="214856"/>
    <lineage>
        <taxon>Bacteria</taxon>
        <taxon>Pseudomonadati</taxon>
        <taxon>Bacteroidota</taxon>
        <taxon>Bacteroidia</taxon>
        <taxon>Bacteroidales</taxon>
        <taxon>Rikenellaceae</taxon>
        <taxon>Alistipes</taxon>
    </lineage>
</organism>
<dbReference type="RefSeq" id="WP_130063273.1">
    <property type="nucleotide sequence ID" value="NZ_JAHOOI010000006.1"/>
</dbReference>
<comment type="caution">
    <text evidence="1">The sequence shown here is derived from an EMBL/GenBank/DDBJ whole genome shotgun (WGS) entry which is preliminary data.</text>
</comment>
<protein>
    <submittedName>
        <fullName evidence="1">Uncharacterized protein</fullName>
    </submittedName>
</protein>
<dbReference type="Proteomes" id="UP000324870">
    <property type="component" value="Unassembled WGS sequence"/>
</dbReference>